<sequence length="202" mass="22294">MCHAGENCADLDTFGDNFDDFDAGNIPEIQHEPPPKLIHAELAPETIKSHHYGPHILCLLVLRQVHALKVNKTWILVPPSKFQNLVGYDSVDAIDFFLGFKATAGAGDGAIPDMVVLTTPVDMLTEDPSVLVMFNGKSRVLMARPLVELPPMADPAIELAIDVMTDEYSSYLVLLMVLEQVMTTELMSEYGRGRGIKLGMKW</sequence>
<name>A0A803PWM7_CANSA</name>
<dbReference type="Proteomes" id="UP000596661">
    <property type="component" value="Chromosome 6"/>
</dbReference>
<dbReference type="Gramene" id="evm.model.06.1988">
    <property type="protein sequence ID" value="cds.evm.model.06.1988"/>
    <property type="gene ID" value="evm.TU.06.1988"/>
</dbReference>
<dbReference type="AlphaFoldDB" id="A0A803PWM7"/>
<dbReference type="EMBL" id="UZAU01000619">
    <property type="status" value="NOT_ANNOTATED_CDS"/>
    <property type="molecule type" value="Genomic_DNA"/>
</dbReference>
<reference evidence="1" key="1">
    <citation type="submission" date="2018-11" db="EMBL/GenBank/DDBJ databases">
        <authorList>
            <person name="Grassa J C."/>
        </authorList>
    </citation>
    <scope>NUCLEOTIDE SEQUENCE [LARGE SCALE GENOMIC DNA]</scope>
</reference>
<protein>
    <submittedName>
        <fullName evidence="1">Uncharacterized protein</fullName>
    </submittedName>
</protein>
<proteinExistence type="predicted"/>
<evidence type="ECO:0000313" key="2">
    <source>
        <dbReference type="Proteomes" id="UP000596661"/>
    </source>
</evidence>
<organism evidence="1 2">
    <name type="scientific">Cannabis sativa</name>
    <name type="common">Hemp</name>
    <name type="synonym">Marijuana</name>
    <dbReference type="NCBI Taxonomy" id="3483"/>
    <lineage>
        <taxon>Eukaryota</taxon>
        <taxon>Viridiplantae</taxon>
        <taxon>Streptophyta</taxon>
        <taxon>Embryophyta</taxon>
        <taxon>Tracheophyta</taxon>
        <taxon>Spermatophyta</taxon>
        <taxon>Magnoliopsida</taxon>
        <taxon>eudicotyledons</taxon>
        <taxon>Gunneridae</taxon>
        <taxon>Pentapetalae</taxon>
        <taxon>rosids</taxon>
        <taxon>fabids</taxon>
        <taxon>Rosales</taxon>
        <taxon>Cannabaceae</taxon>
        <taxon>Cannabis</taxon>
    </lineage>
</organism>
<keyword evidence="2" id="KW-1185">Reference proteome</keyword>
<evidence type="ECO:0000313" key="1">
    <source>
        <dbReference type="EnsemblPlants" id="cds.evm.model.06.1988"/>
    </source>
</evidence>
<dbReference type="EnsemblPlants" id="evm.model.06.1988">
    <property type="protein sequence ID" value="cds.evm.model.06.1988"/>
    <property type="gene ID" value="evm.TU.06.1988"/>
</dbReference>
<accession>A0A803PWM7</accession>
<reference evidence="1" key="2">
    <citation type="submission" date="2021-03" db="UniProtKB">
        <authorList>
            <consortium name="EnsemblPlants"/>
        </authorList>
    </citation>
    <scope>IDENTIFICATION</scope>
</reference>